<keyword evidence="13 14" id="KW-0472">Membrane</keyword>
<keyword evidence="8" id="KW-0547">Nucleotide-binding</keyword>
<sequence>MLLELIKNLFEKLGVIILGAFILSKSELVKKFLLKKELTIYDKVFFSLVFGGVGILGTYFGFPVSGALANSRSIGVIIAGLFGGPFVGIGAGLIAGIHRMLIPIGEFTAIACGISTILGGVLAGFAKRFIEDKPRKWVSGIIVAAFIESLQMIIILLIAKPYSEALHLVKIIFIPMTFINSMGTGVFLVLIEQIYDEYEKAGTAKAQLALRIASKTLAYLRQGLNEYSAQKVAELIYKEVKVSAVSLTDRESILAFIGVGSDHHKKGAPIYTEITKKAIREKQYIMAQEKKDIECSNKNCKLKGVIVVPLTINNNVIGTLKLYKTHENSISLSDKELATGLGQLFSTQLELSEIDYQKQLLNKAELKALQAQIQPHFLFNTLNTIVYFCRTDPEKARELLLKLSYYLRNNFKTTGDFISLKEEILYVESYLTIEQARFPERLKVEYDIEEGIQCKIPPLLIQPIVENAVKHGLMAKKAGGKIVISIKQREEYVVITVSDNGVGMTEEQLERLFDNNKKQGIGVNNVNNRLKSIYNTSLKIKSKEGEGTTMIMEIPIRGKKHD</sequence>
<evidence type="ECO:0000256" key="9">
    <source>
        <dbReference type="ARBA" id="ARBA00022777"/>
    </source>
</evidence>
<dbReference type="Gene3D" id="3.30.565.10">
    <property type="entry name" value="Histidine kinase-like ATPase, C-terminal domain"/>
    <property type="match status" value="1"/>
</dbReference>
<evidence type="ECO:0000313" key="16">
    <source>
        <dbReference type="EMBL" id="QUH28172.1"/>
    </source>
</evidence>
<keyword evidence="5" id="KW-0597">Phosphoprotein</keyword>
<reference evidence="16 17" key="1">
    <citation type="submission" date="2020-07" db="EMBL/GenBank/DDBJ databases">
        <title>Vallitalea guaymasensis genome.</title>
        <authorList>
            <person name="Postec A."/>
        </authorList>
    </citation>
    <scope>NUCLEOTIDE SEQUENCE [LARGE SCALE GENOMIC DNA]</scope>
    <source>
        <strain evidence="16 17">Ra1766G1</strain>
    </source>
</reference>
<evidence type="ECO:0000313" key="17">
    <source>
        <dbReference type="Proteomes" id="UP000677305"/>
    </source>
</evidence>
<dbReference type="EC" id="2.7.13.3" evidence="3"/>
<keyword evidence="10" id="KW-0067">ATP-binding</keyword>
<keyword evidence="4" id="KW-1003">Cell membrane</keyword>
<evidence type="ECO:0000256" key="10">
    <source>
        <dbReference type="ARBA" id="ARBA00022840"/>
    </source>
</evidence>
<dbReference type="InterPro" id="IPR036890">
    <property type="entry name" value="HATPase_C_sf"/>
</dbReference>
<dbReference type="SMART" id="SM00065">
    <property type="entry name" value="GAF"/>
    <property type="match status" value="1"/>
</dbReference>
<evidence type="ECO:0000256" key="14">
    <source>
        <dbReference type="SAM" id="Phobius"/>
    </source>
</evidence>
<dbReference type="EMBL" id="CP058561">
    <property type="protein sequence ID" value="QUH28172.1"/>
    <property type="molecule type" value="Genomic_DNA"/>
</dbReference>
<evidence type="ECO:0000256" key="12">
    <source>
        <dbReference type="ARBA" id="ARBA00023012"/>
    </source>
</evidence>
<dbReference type="PANTHER" id="PTHR34220:SF7">
    <property type="entry name" value="SENSOR HISTIDINE KINASE YPDA"/>
    <property type="match status" value="1"/>
</dbReference>
<dbReference type="SMART" id="SM00387">
    <property type="entry name" value="HATPase_c"/>
    <property type="match status" value="1"/>
</dbReference>
<evidence type="ECO:0000256" key="3">
    <source>
        <dbReference type="ARBA" id="ARBA00012438"/>
    </source>
</evidence>
<comment type="subcellular location">
    <subcellularLocation>
        <location evidence="2">Cell membrane</location>
        <topology evidence="2">Multi-pass membrane protein</topology>
    </subcellularLocation>
</comment>
<keyword evidence="12" id="KW-0902">Two-component regulatory system</keyword>
<dbReference type="InterPro" id="IPR011620">
    <property type="entry name" value="Sig_transdc_His_kinase_LytS_TM"/>
</dbReference>
<dbReference type="PANTHER" id="PTHR34220">
    <property type="entry name" value="SENSOR HISTIDINE KINASE YPDA"/>
    <property type="match status" value="1"/>
</dbReference>
<dbReference type="GO" id="GO:0071555">
    <property type="term" value="P:cell wall organization"/>
    <property type="evidence" value="ECO:0007669"/>
    <property type="project" value="InterPro"/>
</dbReference>
<dbReference type="SUPFAM" id="SSF55781">
    <property type="entry name" value="GAF domain-like"/>
    <property type="match status" value="1"/>
</dbReference>
<dbReference type="InterPro" id="IPR003594">
    <property type="entry name" value="HATPase_dom"/>
</dbReference>
<dbReference type="SUPFAM" id="SSF55874">
    <property type="entry name" value="ATPase domain of HSP90 chaperone/DNA topoisomerase II/histidine kinase"/>
    <property type="match status" value="1"/>
</dbReference>
<dbReference type="Pfam" id="PF02518">
    <property type="entry name" value="HATPase_c"/>
    <property type="match status" value="1"/>
</dbReference>
<dbReference type="InterPro" id="IPR005467">
    <property type="entry name" value="His_kinase_dom"/>
</dbReference>
<dbReference type="AlphaFoldDB" id="A0A8J8M861"/>
<evidence type="ECO:0000256" key="8">
    <source>
        <dbReference type="ARBA" id="ARBA00022741"/>
    </source>
</evidence>
<dbReference type="GO" id="GO:0005524">
    <property type="term" value="F:ATP binding"/>
    <property type="evidence" value="ECO:0007669"/>
    <property type="project" value="UniProtKB-KW"/>
</dbReference>
<dbReference type="Gene3D" id="1.10.1760.20">
    <property type="match status" value="1"/>
</dbReference>
<dbReference type="InterPro" id="IPR050640">
    <property type="entry name" value="Bact_2-comp_sensor_kinase"/>
</dbReference>
<dbReference type="InterPro" id="IPR029016">
    <property type="entry name" value="GAF-like_dom_sf"/>
</dbReference>
<comment type="catalytic activity">
    <reaction evidence="1">
        <text>ATP + protein L-histidine = ADP + protein N-phospho-L-histidine.</text>
        <dbReference type="EC" id="2.7.13.3"/>
    </reaction>
</comment>
<evidence type="ECO:0000259" key="15">
    <source>
        <dbReference type="PROSITE" id="PS50109"/>
    </source>
</evidence>
<dbReference type="RefSeq" id="WP_212692434.1">
    <property type="nucleotide sequence ID" value="NZ_CP058561.1"/>
</dbReference>
<dbReference type="PROSITE" id="PS50109">
    <property type="entry name" value="HIS_KIN"/>
    <property type="match status" value="1"/>
</dbReference>
<dbReference type="GO" id="GO:0005886">
    <property type="term" value="C:plasma membrane"/>
    <property type="evidence" value="ECO:0007669"/>
    <property type="project" value="UniProtKB-SubCell"/>
</dbReference>
<feature type="transmembrane region" description="Helical" evidence="14">
    <location>
        <begin position="171"/>
        <end position="191"/>
    </location>
</feature>
<evidence type="ECO:0000256" key="2">
    <source>
        <dbReference type="ARBA" id="ARBA00004651"/>
    </source>
</evidence>
<proteinExistence type="predicted"/>
<feature type="domain" description="Histidine kinase" evidence="15">
    <location>
        <begin position="460"/>
        <end position="558"/>
    </location>
</feature>
<keyword evidence="11 14" id="KW-1133">Transmembrane helix</keyword>
<feature type="transmembrane region" description="Helical" evidence="14">
    <location>
        <begin position="107"/>
        <end position="125"/>
    </location>
</feature>
<evidence type="ECO:0000256" key="4">
    <source>
        <dbReference type="ARBA" id="ARBA00022475"/>
    </source>
</evidence>
<feature type="transmembrane region" description="Helical" evidence="14">
    <location>
        <begin position="44"/>
        <end position="62"/>
    </location>
</feature>
<dbReference type="Proteomes" id="UP000677305">
    <property type="component" value="Chromosome"/>
</dbReference>
<feature type="transmembrane region" description="Helical" evidence="14">
    <location>
        <begin position="74"/>
        <end position="95"/>
    </location>
</feature>
<dbReference type="Pfam" id="PF07694">
    <property type="entry name" value="5TM-5TMR_LYT"/>
    <property type="match status" value="1"/>
</dbReference>
<name>A0A8J8M861_9FIRM</name>
<organism evidence="16 17">
    <name type="scientific">Vallitalea guaymasensis</name>
    <dbReference type="NCBI Taxonomy" id="1185412"/>
    <lineage>
        <taxon>Bacteria</taxon>
        <taxon>Bacillati</taxon>
        <taxon>Bacillota</taxon>
        <taxon>Clostridia</taxon>
        <taxon>Lachnospirales</taxon>
        <taxon>Vallitaleaceae</taxon>
        <taxon>Vallitalea</taxon>
    </lineage>
</organism>
<dbReference type="KEGG" id="vgu:HYG85_04290"/>
<evidence type="ECO:0000256" key="7">
    <source>
        <dbReference type="ARBA" id="ARBA00022692"/>
    </source>
</evidence>
<protein>
    <recommendedName>
        <fullName evidence="3">histidine kinase</fullName>
        <ecNumber evidence="3">2.7.13.3</ecNumber>
    </recommendedName>
</protein>
<evidence type="ECO:0000256" key="11">
    <source>
        <dbReference type="ARBA" id="ARBA00022989"/>
    </source>
</evidence>
<evidence type="ECO:0000256" key="6">
    <source>
        <dbReference type="ARBA" id="ARBA00022679"/>
    </source>
</evidence>
<dbReference type="Pfam" id="PF06580">
    <property type="entry name" value="His_kinase"/>
    <property type="match status" value="1"/>
</dbReference>
<evidence type="ECO:0000256" key="5">
    <source>
        <dbReference type="ARBA" id="ARBA00022553"/>
    </source>
</evidence>
<evidence type="ECO:0000256" key="13">
    <source>
        <dbReference type="ARBA" id="ARBA00023136"/>
    </source>
</evidence>
<keyword evidence="7 14" id="KW-0812">Transmembrane</keyword>
<feature type="transmembrane region" description="Helical" evidence="14">
    <location>
        <begin position="137"/>
        <end position="159"/>
    </location>
</feature>
<accession>A0A8J8M861</accession>
<dbReference type="InterPro" id="IPR003018">
    <property type="entry name" value="GAF"/>
</dbReference>
<dbReference type="Gene3D" id="3.30.450.40">
    <property type="match status" value="1"/>
</dbReference>
<keyword evidence="17" id="KW-1185">Reference proteome</keyword>
<gene>
    <name evidence="16" type="ORF">HYG85_04290</name>
</gene>
<dbReference type="GO" id="GO:0000155">
    <property type="term" value="F:phosphorelay sensor kinase activity"/>
    <property type="evidence" value="ECO:0007669"/>
    <property type="project" value="InterPro"/>
</dbReference>
<evidence type="ECO:0000256" key="1">
    <source>
        <dbReference type="ARBA" id="ARBA00000085"/>
    </source>
</evidence>
<dbReference type="InterPro" id="IPR010559">
    <property type="entry name" value="Sig_transdc_His_kin_internal"/>
</dbReference>
<keyword evidence="6" id="KW-0808">Transferase</keyword>
<keyword evidence="9 16" id="KW-0418">Kinase</keyword>